<sequence length="219" mass="23799">NSPVLLLLSSGKMPLTLSVVQEWLSKRNTTTVAKILDTSITTTMNCCLEIVLRKSVENCVMNKLSLLHDKICALSGSAADAQTIAEIVNYQLDVHIIEVEDDPLVCSAATLVKNISYKYKEELSAHLIAWWDRKIGGQVYVTLNGLLTRQPFAIGGSGRFYINGFVDRESQEFVVNGNSNSGDGSGCLSGGVAYVVTTDKDGAEVKCILGNELAKFFDE</sequence>
<name>A0A8C2E841_CYPCA</name>
<dbReference type="GO" id="GO:0005737">
    <property type="term" value="C:cytoplasm"/>
    <property type="evidence" value="ECO:0007669"/>
    <property type="project" value="TreeGrafter"/>
</dbReference>
<protein>
    <submittedName>
        <fullName evidence="2">Proteasome 20S subunit beta 9a</fullName>
    </submittedName>
</protein>
<dbReference type="InterPro" id="IPR023333">
    <property type="entry name" value="Proteasome_suB-type"/>
</dbReference>
<dbReference type="Proteomes" id="UP000694701">
    <property type="component" value="Unplaced"/>
</dbReference>
<dbReference type="PANTHER" id="PTHR32194:SF12">
    <property type="entry name" value="PROTEASOME SUBUNIT BETA"/>
    <property type="match status" value="1"/>
</dbReference>
<dbReference type="SUPFAM" id="SSF56235">
    <property type="entry name" value="N-terminal nucleophile aminohydrolases (Ntn hydrolases)"/>
    <property type="match status" value="1"/>
</dbReference>
<evidence type="ECO:0000313" key="3">
    <source>
        <dbReference type="Proteomes" id="UP000694701"/>
    </source>
</evidence>
<dbReference type="InterPro" id="IPR029055">
    <property type="entry name" value="Ntn_hydrolases_N"/>
</dbReference>
<evidence type="ECO:0000256" key="1">
    <source>
        <dbReference type="ARBA" id="ARBA00023145"/>
    </source>
</evidence>
<organism evidence="2 3">
    <name type="scientific">Cyprinus carpio</name>
    <name type="common">Common carp</name>
    <dbReference type="NCBI Taxonomy" id="7962"/>
    <lineage>
        <taxon>Eukaryota</taxon>
        <taxon>Metazoa</taxon>
        <taxon>Chordata</taxon>
        <taxon>Craniata</taxon>
        <taxon>Vertebrata</taxon>
        <taxon>Euteleostomi</taxon>
        <taxon>Actinopterygii</taxon>
        <taxon>Neopterygii</taxon>
        <taxon>Teleostei</taxon>
        <taxon>Ostariophysi</taxon>
        <taxon>Cypriniformes</taxon>
        <taxon>Cyprinidae</taxon>
        <taxon>Cyprininae</taxon>
        <taxon>Cyprinus</taxon>
    </lineage>
</organism>
<dbReference type="GO" id="GO:0005839">
    <property type="term" value="C:proteasome core complex"/>
    <property type="evidence" value="ECO:0007669"/>
    <property type="project" value="InterPro"/>
</dbReference>
<dbReference type="Gene3D" id="3.60.20.10">
    <property type="entry name" value="Glutamine Phosphoribosylpyrophosphate, subunit 1, domain 1"/>
    <property type="match status" value="1"/>
</dbReference>
<reference evidence="2" key="1">
    <citation type="submission" date="2025-08" db="UniProtKB">
        <authorList>
            <consortium name="Ensembl"/>
        </authorList>
    </citation>
    <scope>IDENTIFICATION</scope>
</reference>
<dbReference type="Ensembl" id="ENSCCRT00020040882.1">
    <property type="protein sequence ID" value="ENSCCRP00020037455.1"/>
    <property type="gene ID" value="ENSCCRG00020016544.1"/>
</dbReference>
<dbReference type="PANTHER" id="PTHR32194">
    <property type="entry name" value="METALLOPROTEASE TLDD"/>
    <property type="match status" value="1"/>
</dbReference>
<dbReference type="InterPro" id="IPR001353">
    <property type="entry name" value="Proteasome_sua/b"/>
</dbReference>
<accession>A0A8C2E841</accession>
<proteinExistence type="predicted"/>
<dbReference type="Pfam" id="PF00227">
    <property type="entry name" value="Proteasome"/>
    <property type="match status" value="1"/>
</dbReference>
<evidence type="ECO:0000313" key="2">
    <source>
        <dbReference type="Ensembl" id="ENSCCRP00020037455.1"/>
    </source>
</evidence>
<keyword evidence="1" id="KW-0865">Zymogen</keyword>
<dbReference type="GO" id="GO:0051603">
    <property type="term" value="P:proteolysis involved in protein catabolic process"/>
    <property type="evidence" value="ECO:0007669"/>
    <property type="project" value="InterPro"/>
</dbReference>
<dbReference type="AlphaFoldDB" id="A0A8C2E841"/>